<protein>
    <submittedName>
        <fullName evidence="2">Uncharacterized protein</fullName>
    </submittedName>
</protein>
<keyword evidence="1" id="KW-0472">Membrane</keyword>
<dbReference type="EMBL" id="ANMU01000186">
    <property type="protein sequence ID" value="EMJ77335.1"/>
    <property type="molecule type" value="Genomic_DNA"/>
</dbReference>
<dbReference type="PATRIC" id="fig|1218567.3.peg.4331"/>
<name>M6BU11_LEPBO</name>
<keyword evidence="1" id="KW-0812">Transmembrane</keyword>
<feature type="transmembrane region" description="Helical" evidence="1">
    <location>
        <begin position="18"/>
        <end position="35"/>
    </location>
</feature>
<organism evidence="2 3">
    <name type="scientific">Leptospira borgpetersenii serovar Hardjo-bovis str. Sponselee</name>
    <dbReference type="NCBI Taxonomy" id="1303729"/>
    <lineage>
        <taxon>Bacteria</taxon>
        <taxon>Pseudomonadati</taxon>
        <taxon>Spirochaetota</taxon>
        <taxon>Spirochaetia</taxon>
        <taxon>Leptospirales</taxon>
        <taxon>Leptospiraceae</taxon>
        <taxon>Leptospira</taxon>
    </lineage>
</organism>
<evidence type="ECO:0000313" key="2">
    <source>
        <dbReference type="EMBL" id="EMJ77335.1"/>
    </source>
</evidence>
<keyword evidence="1" id="KW-1133">Transmembrane helix</keyword>
<gene>
    <name evidence="2" type="ORF">LEP1GSC016_0906</name>
</gene>
<evidence type="ECO:0000256" key="1">
    <source>
        <dbReference type="SAM" id="Phobius"/>
    </source>
</evidence>
<comment type="caution">
    <text evidence="2">The sequence shown here is derived from an EMBL/GenBank/DDBJ whole genome shotgun (WGS) entry which is preliminary data.</text>
</comment>
<accession>M6BU11</accession>
<proteinExistence type="predicted"/>
<sequence>MLVGKEIPLVIDSEDSPFLTFMLILNILNSLWSIIRN</sequence>
<dbReference type="Proteomes" id="UP000011873">
    <property type="component" value="Unassembled WGS sequence"/>
</dbReference>
<reference evidence="2 3" key="1">
    <citation type="submission" date="2013-01" db="EMBL/GenBank/DDBJ databases">
        <authorList>
            <person name="Harkins D.M."/>
            <person name="Durkin A.S."/>
            <person name="Brinkac L.M."/>
            <person name="Haft D.H."/>
            <person name="Selengut J.D."/>
            <person name="Sanka R."/>
            <person name="DePew J."/>
            <person name="Purushe J."/>
            <person name="Galloway R.L."/>
            <person name="Vinetz J.M."/>
            <person name="Sutton G.G."/>
            <person name="Nierman W.C."/>
            <person name="Fouts D.E."/>
        </authorList>
    </citation>
    <scope>NUCLEOTIDE SEQUENCE [LARGE SCALE GENOMIC DNA]</scope>
    <source>
        <strain evidence="2 3">Sponselee CDC</strain>
    </source>
</reference>
<evidence type="ECO:0000313" key="3">
    <source>
        <dbReference type="Proteomes" id="UP000011873"/>
    </source>
</evidence>
<dbReference type="AlphaFoldDB" id="M6BU11"/>